<name>A0A2M7QC85_9BACT</name>
<evidence type="ECO:0000313" key="3">
    <source>
        <dbReference type="Proteomes" id="UP000230973"/>
    </source>
</evidence>
<dbReference type="EMBL" id="PFLC01000002">
    <property type="protein sequence ID" value="PIY63403.1"/>
    <property type="molecule type" value="Genomic_DNA"/>
</dbReference>
<comment type="caution">
    <text evidence="2">The sequence shown here is derived from an EMBL/GenBank/DDBJ whole genome shotgun (WGS) entry which is preliminary data.</text>
</comment>
<evidence type="ECO:0000313" key="2">
    <source>
        <dbReference type="EMBL" id="PIY63403.1"/>
    </source>
</evidence>
<feature type="transmembrane region" description="Helical" evidence="1">
    <location>
        <begin position="29"/>
        <end position="49"/>
    </location>
</feature>
<dbReference type="AlphaFoldDB" id="A0A2M7QC85"/>
<proteinExistence type="predicted"/>
<keyword evidence="1" id="KW-0472">Membrane</keyword>
<organism evidence="2 3">
    <name type="scientific">Candidatus Uhrbacteria bacterium CG_4_10_14_0_8_um_filter_58_22</name>
    <dbReference type="NCBI Taxonomy" id="1975029"/>
    <lineage>
        <taxon>Bacteria</taxon>
        <taxon>Candidatus Uhriibacteriota</taxon>
    </lineage>
</organism>
<keyword evidence="1" id="KW-0812">Transmembrane</keyword>
<protein>
    <submittedName>
        <fullName evidence="2">Uncharacterized protein</fullName>
    </submittedName>
</protein>
<dbReference type="Proteomes" id="UP000230973">
    <property type="component" value="Unassembled WGS sequence"/>
</dbReference>
<evidence type="ECO:0000256" key="1">
    <source>
        <dbReference type="SAM" id="Phobius"/>
    </source>
</evidence>
<keyword evidence="1" id="KW-1133">Transmembrane helix</keyword>
<reference evidence="3" key="1">
    <citation type="submission" date="2017-09" db="EMBL/GenBank/DDBJ databases">
        <title>Depth-based differentiation of microbial function through sediment-hosted aquifers and enrichment of novel symbionts in the deep terrestrial subsurface.</title>
        <authorList>
            <person name="Probst A.J."/>
            <person name="Ladd B."/>
            <person name="Jarett J.K."/>
            <person name="Geller-Mcgrath D.E."/>
            <person name="Sieber C.M.K."/>
            <person name="Emerson J.B."/>
            <person name="Anantharaman K."/>
            <person name="Thomas B.C."/>
            <person name="Malmstrom R."/>
            <person name="Stieglmeier M."/>
            <person name="Klingl A."/>
            <person name="Woyke T."/>
            <person name="Ryan C.M."/>
            <person name="Banfield J.F."/>
        </authorList>
    </citation>
    <scope>NUCLEOTIDE SEQUENCE [LARGE SCALE GENOMIC DNA]</scope>
</reference>
<gene>
    <name evidence="2" type="ORF">COY93_00165</name>
</gene>
<sequence length="60" mass="7139">MAPEVDMFWLFRVRLATRFRFSFDMPIDLIFRLVGTMFMVIISQLSTSLEAQVPRLARRN</sequence>
<accession>A0A2M7QC85</accession>